<feature type="compositionally biased region" description="Basic and acidic residues" evidence="1">
    <location>
        <begin position="182"/>
        <end position="192"/>
    </location>
</feature>
<proteinExistence type="predicted"/>
<dbReference type="Proteomes" id="UP001219518">
    <property type="component" value="Unassembled WGS sequence"/>
</dbReference>
<feature type="compositionally biased region" description="Basic and acidic residues" evidence="1">
    <location>
        <begin position="135"/>
        <end position="149"/>
    </location>
</feature>
<accession>A0AAE1H4X6</accession>
<dbReference type="GO" id="GO:0005667">
    <property type="term" value="C:transcription regulator complex"/>
    <property type="evidence" value="ECO:0007669"/>
    <property type="project" value="TreeGrafter"/>
</dbReference>
<feature type="non-terminal residue" evidence="2">
    <location>
        <position position="1"/>
    </location>
</feature>
<organism evidence="2 3">
    <name type="scientific">Frankliniella fusca</name>
    <dbReference type="NCBI Taxonomy" id="407009"/>
    <lineage>
        <taxon>Eukaryota</taxon>
        <taxon>Metazoa</taxon>
        <taxon>Ecdysozoa</taxon>
        <taxon>Arthropoda</taxon>
        <taxon>Hexapoda</taxon>
        <taxon>Insecta</taxon>
        <taxon>Pterygota</taxon>
        <taxon>Neoptera</taxon>
        <taxon>Paraneoptera</taxon>
        <taxon>Thysanoptera</taxon>
        <taxon>Terebrantia</taxon>
        <taxon>Thripoidea</taxon>
        <taxon>Thripidae</taxon>
        <taxon>Frankliniella</taxon>
    </lineage>
</organism>
<feature type="region of interest" description="Disordered" evidence="1">
    <location>
        <begin position="64"/>
        <end position="107"/>
    </location>
</feature>
<sequence>MGLALPASLQGHPQIKKPRLENGDLFENGHIGGPEKSPLLSNGYNAPPSHLQAMQQLYQHPLLSPGLPPLPGGGPAGHQHPAGGGAPPHPVLHPALPPGKPPSGLASMEAISNWETCRAAYEDIVKHLERIQQERGEAEAIDNRPRDLTSHNGSPNGHSPVLNLSKGGGGTGSQSGPPSPADHSDSDAGASDKDDDDDDDDAISNPEDDDETRP</sequence>
<dbReference type="EMBL" id="JAHWGI010000383">
    <property type="protein sequence ID" value="KAK3914619.1"/>
    <property type="molecule type" value="Genomic_DNA"/>
</dbReference>
<name>A0AAE1H4X6_9NEOP</name>
<reference evidence="2" key="1">
    <citation type="submission" date="2021-07" db="EMBL/GenBank/DDBJ databases">
        <authorList>
            <person name="Catto M.A."/>
            <person name="Jacobson A."/>
            <person name="Kennedy G."/>
            <person name="Labadie P."/>
            <person name="Hunt B.G."/>
            <person name="Srinivasan R."/>
        </authorList>
    </citation>
    <scope>NUCLEOTIDE SEQUENCE</scope>
    <source>
        <strain evidence="2">PL_HMW_Pooled</strain>
        <tissue evidence="2">Head</tissue>
    </source>
</reference>
<feature type="compositionally biased region" description="Acidic residues" evidence="1">
    <location>
        <begin position="193"/>
        <end position="214"/>
    </location>
</feature>
<keyword evidence="3" id="KW-1185">Reference proteome</keyword>
<evidence type="ECO:0000313" key="3">
    <source>
        <dbReference type="Proteomes" id="UP001219518"/>
    </source>
</evidence>
<feature type="region of interest" description="Disordered" evidence="1">
    <location>
        <begin position="135"/>
        <end position="214"/>
    </location>
</feature>
<dbReference type="GO" id="GO:0000981">
    <property type="term" value="F:DNA-binding transcription factor activity, RNA polymerase II-specific"/>
    <property type="evidence" value="ECO:0007669"/>
    <property type="project" value="TreeGrafter"/>
</dbReference>
<dbReference type="PANTHER" id="PTHR12577:SF6">
    <property type="entry name" value="DACHSHUND, ISOFORM B"/>
    <property type="match status" value="1"/>
</dbReference>
<protein>
    <submittedName>
        <fullName evidence="2">Mediator of RNA polymerase II transcription subunit 28</fullName>
    </submittedName>
</protein>
<dbReference type="GO" id="GO:0005634">
    <property type="term" value="C:nucleus"/>
    <property type="evidence" value="ECO:0007669"/>
    <property type="project" value="TreeGrafter"/>
</dbReference>
<comment type="caution">
    <text evidence="2">The sequence shown here is derived from an EMBL/GenBank/DDBJ whole genome shotgun (WGS) entry which is preliminary data.</text>
</comment>
<reference evidence="2" key="2">
    <citation type="journal article" date="2023" name="BMC Genomics">
        <title>Pest status, molecular evolution, and epigenetic factors derived from the genome assembly of Frankliniella fusca, a thysanopteran phytovirus vector.</title>
        <authorList>
            <person name="Catto M.A."/>
            <person name="Labadie P.E."/>
            <person name="Jacobson A.L."/>
            <person name="Kennedy G.G."/>
            <person name="Srinivasan R."/>
            <person name="Hunt B.G."/>
        </authorList>
    </citation>
    <scope>NUCLEOTIDE SEQUENCE</scope>
    <source>
        <strain evidence="2">PL_HMW_Pooled</strain>
    </source>
</reference>
<dbReference type="GO" id="GO:0000978">
    <property type="term" value="F:RNA polymerase II cis-regulatory region sequence-specific DNA binding"/>
    <property type="evidence" value="ECO:0007669"/>
    <property type="project" value="TreeGrafter"/>
</dbReference>
<gene>
    <name evidence="2" type="ORF">KUF71_005415</name>
</gene>
<feature type="region of interest" description="Disordered" evidence="1">
    <location>
        <begin position="1"/>
        <end position="48"/>
    </location>
</feature>
<evidence type="ECO:0000256" key="1">
    <source>
        <dbReference type="SAM" id="MobiDB-lite"/>
    </source>
</evidence>
<dbReference type="AlphaFoldDB" id="A0AAE1H4X6"/>
<dbReference type="InterPro" id="IPR052417">
    <property type="entry name" value="Dachshund_domain"/>
</dbReference>
<feature type="compositionally biased region" description="Pro residues" evidence="1">
    <location>
        <begin position="87"/>
        <end position="101"/>
    </location>
</feature>
<evidence type="ECO:0000313" key="2">
    <source>
        <dbReference type="EMBL" id="KAK3914619.1"/>
    </source>
</evidence>
<dbReference type="PANTHER" id="PTHR12577">
    <property type="entry name" value="DACHSHUND"/>
    <property type="match status" value="1"/>
</dbReference>